<gene>
    <name evidence="2" type="ORF">MCB1EB_0755</name>
</gene>
<protein>
    <submittedName>
        <fullName evidence="2">Uncharacterized protein</fullName>
    </submittedName>
</protein>
<dbReference type="EMBL" id="AP018150">
    <property type="protein sequence ID" value="BBE08916.1"/>
    <property type="molecule type" value="Genomic_DNA"/>
</dbReference>
<feature type="region of interest" description="Disordered" evidence="1">
    <location>
        <begin position="15"/>
        <end position="56"/>
    </location>
</feature>
<organism evidence="2 3">
    <name type="scientific">Mycoavidus cysteinexigens</name>
    <dbReference type="NCBI Taxonomy" id="1553431"/>
    <lineage>
        <taxon>Bacteria</taxon>
        <taxon>Pseudomonadati</taxon>
        <taxon>Pseudomonadota</taxon>
        <taxon>Betaproteobacteria</taxon>
        <taxon>Burkholderiales</taxon>
        <taxon>Burkholderiaceae</taxon>
        <taxon>Mycoavidus</taxon>
    </lineage>
</organism>
<keyword evidence="3" id="KW-1185">Reference proteome</keyword>
<reference evidence="2 3" key="1">
    <citation type="journal article" date="2018" name="Microbes Environ.">
        <title>Comparative Genomic Insights into Endofungal Lifestyles of Two Bacterial Endosymbionts, Mycoavidus cysteinexigens and Burkholderia rhizoxinica.</title>
        <authorList>
            <person name="Sharmin D."/>
            <person name="Guo Y."/>
            <person name="Nishizawa T."/>
            <person name="Ohshima S."/>
            <person name="Sato Y."/>
            <person name="Takashima Y."/>
            <person name="Narisawa K."/>
            <person name="Ohta H."/>
        </authorList>
    </citation>
    <scope>NUCLEOTIDE SEQUENCE [LARGE SCALE GENOMIC DNA]</scope>
    <source>
        <strain evidence="2 3">B1-EB</strain>
    </source>
</reference>
<accession>A0A2Z6EU21</accession>
<proteinExistence type="predicted"/>
<sequence>MGSYSSDAARLEEFRAKHQFKGKKTDAPNVGGSAAAPLTPVQINNGGQSNPPANKLARRNSMASIGAYSSDTARLDEFKLGLTSGEIKSYGVEKSAEVTFTPEQMDKAQQMVGEAIAQALTQLTSEGKMNENTRINFAGGYLEEKIEPKLLEIVQSPISDDEKKEALQGLVYEAIKENIKHDATPVVSEAGLHKPGQTADPHKPGQTADPHKPGQTADPHKPGQTPQYAPPSSPPPLDPKMQAAMEASMQQMMQQYPQFMQQMMQLQAMYMNFVSSLLQTMAQTLEKGNHAMIGR</sequence>
<evidence type="ECO:0000313" key="2">
    <source>
        <dbReference type="EMBL" id="BBE08916.1"/>
    </source>
</evidence>
<evidence type="ECO:0000313" key="3">
    <source>
        <dbReference type="Proteomes" id="UP000282597"/>
    </source>
</evidence>
<dbReference type="KEGG" id="mcys:MCB1EB_0755"/>
<feature type="region of interest" description="Disordered" evidence="1">
    <location>
        <begin position="191"/>
        <end position="240"/>
    </location>
</feature>
<feature type="compositionally biased region" description="Polar residues" evidence="1">
    <location>
        <begin position="41"/>
        <end position="52"/>
    </location>
</feature>
<evidence type="ECO:0000256" key="1">
    <source>
        <dbReference type="SAM" id="MobiDB-lite"/>
    </source>
</evidence>
<dbReference type="AlphaFoldDB" id="A0A2Z6EU21"/>
<dbReference type="Proteomes" id="UP000282597">
    <property type="component" value="Chromosome"/>
</dbReference>
<name>A0A2Z6EU21_9BURK</name>
<feature type="compositionally biased region" description="Pro residues" evidence="1">
    <location>
        <begin position="228"/>
        <end position="238"/>
    </location>
</feature>